<evidence type="ECO:0000259" key="2">
    <source>
        <dbReference type="Pfam" id="PF01048"/>
    </source>
</evidence>
<evidence type="ECO:0000313" key="4">
    <source>
        <dbReference type="EMBL" id="KIW62542.1"/>
    </source>
</evidence>
<dbReference type="InterPro" id="IPR056002">
    <property type="entry name" value="DUF7580"/>
</dbReference>
<gene>
    <name evidence="4" type="ORF">PV04_10710</name>
</gene>
<dbReference type="Pfam" id="PF01048">
    <property type="entry name" value="PNP_UDP_1"/>
    <property type="match status" value="1"/>
</dbReference>
<dbReference type="Gene3D" id="3.40.50.1580">
    <property type="entry name" value="Nucleoside phosphorylase domain"/>
    <property type="match status" value="1"/>
</dbReference>
<feature type="compositionally biased region" description="Polar residues" evidence="1">
    <location>
        <begin position="583"/>
        <end position="594"/>
    </location>
</feature>
<evidence type="ECO:0000256" key="1">
    <source>
        <dbReference type="SAM" id="MobiDB-lite"/>
    </source>
</evidence>
<sequence length="945" mass="105147">MEPAFVTFEDATDADLLEAAPDVLLAIADVATLLGIRQRDRNLGSLGGELAALSETLSKLDSPSLEEKFERRIRKLLRELARACTWDLTRPREDFASLFNLVSTSQPRRRSQFKTEAALLAYGAEGRLPKLLALVRGFASRHSEAGTTQPVADARRSALMNKAKTTTLNEYPKHVGKQLYRTLCQYSTCQCAEDESLHVAASAQRKQHLSRLRLRPCRDVKGCFICFDMVFSSRPVFPSFLQDVEWQHMQFQVSSERSGKKRARFSSSEPSLDLVEQQSLAINDVQLCEHIKSASGSQICLRIYQDRVQLLLDCLPLETHVLASPSLTLSAALQMGHLSNKMKVILAYIVARSVWEYYDSDWMSRPWSADDIHFLQEPPGSIDGQPVVSVNRPYLAVQWRENQTDMDDASTAVGMVHRYPRVLSLGLMLIEIGTGKLASDLLPNYQKNVNSAWLSAKEFLFQPTPWEDFDYRSYWDATRSCVNNQFFLRGNPAAGGDSLAAVESRRQMIFDDVVTPLEDLLSGTGWMHDIWTVKPIKISSTSSVSAIVTSLEKRDDTLDNYADQMHRKANGTVQGGHALPEASSENLSTSTPATQRRPHDRLGFEIAIICALPAEADAVISLFDVHWDKDDRRYGKAARDPNAYTTGGIGQHNVVVVHMPSMGKVSAANVAQGLRSSFENIQLALVVGICGGVPYRRRNKQEIFLGDVVISQSLIQYDFGRQYPGSFEAKDSLQGGSGKPSAEIRSILAKLETSHHRHELEITTAKFVRDSQHKLRGSVYPGPQKDKLFESTSLHRHRSDGECHICLSEDATHICAHALESSCEDLGCEASGVLRRARIKNGIVPPAQSAWQCYYPPSIHIGNMGSGDTVMKSGTHRDEVAQKYDIIGFEMEGAGIWDFFPSLVIKAVCDYADSHKNKEWQSYAAVTAAAATKAFLKEWRPEVAS</sequence>
<feature type="region of interest" description="Disordered" evidence="1">
    <location>
        <begin position="571"/>
        <end position="596"/>
    </location>
</feature>
<organism evidence="4 5">
    <name type="scientific">Phialophora macrospora</name>
    <dbReference type="NCBI Taxonomy" id="1851006"/>
    <lineage>
        <taxon>Eukaryota</taxon>
        <taxon>Fungi</taxon>
        <taxon>Dikarya</taxon>
        <taxon>Ascomycota</taxon>
        <taxon>Pezizomycotina</taxon>
        <taxon>Eurotiomycetes</taxon>
        <taxon>Chaetothyriomycetidae</taxon>
        <taxon>Chaetothyriales</taxon>
        <taxon>Herpotrichiellaceae</taxon>
        <taxon>Phialophora</taxon>
    </lineage>
</organism>
<feature type="domain" description="Nucleoside phosphorylase" evidence="2">
    <location>
        <begin position="605"/>
        <end position="750"/>
    </location>
</feature>
<dbReference type="AlphaFoldDB" id="A0A0D2DJM9"/>
<reference evidence="4 5" key="1">
    <citation type="submission" date="2015-01" db="EMBL/GenBank/DDBJ databases">
        <title>The Genome Sequence of Capronia semiimmersa CBS27337.</title>
        <authorList>
            <consortium name="The Broad Institute Genomics Platform"/>
            <person name="Cuomo C."/>
            <person name="de Hoog S."/>
            <person name="Gorbushina A."/>
            <person name="Stielow B."/>
            <person name="Teixiera M."/>
            <person name="Abouelleil A."/>
            <person name="Chapman S.B."/>
            <person name="Priest M."/>
            <person name="Young S.K."/>
            <person name="Wortman J."/>
            <person name="Nusbaum C."/>
            <person name="Birren B."/>
        </authorList>
    </citation>
    <scope>NUCLEOTIDE SEQUENCE [LARGE SCALE GENOMIC DNA]</scope>
    <source>
        <strain evidence="4 5">CBS 27337</strain>
    </source>
</reference>
<keyword evidence="5" id="KW-1185">Reference proteome</keyword>
<dbReference type="SUPFAM" id="SSF53167">
    <property type="entry name" value="Purine and uridine phosphorylases"/>
    <property type="match status" value="1"/>
</dbReference>
<dbReference type="InterPro" id="IPR053137">
    <property type="entry name" value="NLR-like"/>
</dbReference>
<dbReference type="PANTHER" id="PTHR46082">
    <property type="entry name" value="ATP/GTP-BINDING PROTEIN-RELATED"/>
    <property type="match status" value="1"/>
</dbReference>
<dbReference type="Pfam" id="PF24476">
    <property type="entry name" value="DUF7580"/>
    <property type="match status" value="1"/>
</dbReference>
<dbReference type="EMBL" id="KN846963">
    <property type="protein sequence ID" value="KIW62542.1"/>
    <property type="molecule type" value="Genomic_DNA"/>
</dbReference>
<name>A0A0D2DJM9_9EURO</name>
<dbReference type="GO" id="GO:0003824">
    <property type="term" value="F:catalytic activity"/>
    <property type="evidence" value="ECO:0007669"/>
    <property type="project" value="InterPro"/>
</dbReference>
<protein>
    <submittedName>
        <fullName evidence="4">Uncharacterized protein</fullName>
    </submittedName>
</protein>
<dbReference type="InterPro" id="IPR035994">
    <property type="entry name" value="Nucleoside_phosphorylase_sf"/>
</dbReference>
<dbReference type="PANTHER" id="PTHR46082:SF6">
    <property type="entry name" value="AAA+ ATPASE DOMAIN-CONTAINING PROTEIN-RELATED"/>
    <property type="match status" value="1"/>
</dbReference>
<evidence type="ECO:0000259" key="3">
    <source>
        <dbReference type="Pfam" id="PF24476"/>
    </source>
</evidence>
<feature type="domain" description="DUF7580" evidence="3">
    <location>
        <begin position="179"/>
        <end position="522"/>
    </location>
</feature>
<dbReference type="GO" id="GO:0009116">
    <property type="term" value="P:nucleoside metabolic process"/>
    <property type="evidence" value="ECO:0007669"/>
    <property type="project" value="InterPro"/>
</dbReference>
<evidence type="ECO:0000313" key="5">
    <source>
        <dbReference type="Proteomes" id="UP000054266"/>
    </source>
</evidence>
<dbReference type="HOGENOM" id="CLU_012073_1_0_1"/>
<dbReference type="Proteomes" id="UP000054266">
    <property type="component" value="Unassembled WGS sequence"/>
</dbReference>
<accession>A0A0D2DJM9</accession>
<dbReference type="STRING" id="5601.A0A0D2DJM9"/>
<proteinExistence type="predicted"/>
<dbReference type="InterPro" id="IPR000845">
    <property type="entry name" value="Nucleoside_phosphorylase_d"/>
</dbReference>